<gene>
    <name evidence="1" type="ORF">HPB47_027643</name>
</gene>
<reference evidence="1 2" key="1">
    <citation type="journal article" date="2020" name="Cell">
        <title>Large-Scale Comparative Analyses of Tick Genomes Elucidate Their Genetic Diversity and Vector Capacities.</title>
        <authorList>
            <consortium name="Tick Genome and Microbiome Consortium (TIGMIC)"/>
            <person name="Jia N."/>
            <person name="Wang J."/>
            <person name="Shi W."/>
            <person name="Du L."/>
            <person name="Sun Y."/>
            <person name="Zhan W."/>
            <person name="Jiang J.F."/>
            <person name="Wang Q."/>
            <person name="Zhang B."/>
            <person name="Ji P."/>
            <person name="Bell-Sakyi L."/>
            <person name="Cui X.M."/>
            <person name="Yuan T.T."/>
            <person name="Jiang B.G."/>
            <person name="Yang W.F."/>
            <person name="Lam T.T."/>
            <person name="Chang Q.C."/>
            <person name="Ding S.J."/>
            <person name="Wang X.J."/>
            <person name="Zhu J.G."/>
            <person name="Ruan X.D."/>
            <person name="Zhao L."/>
            <person name="Wei J.T."/>
            <person name="Ye R.Z."/>
            <person name="Que T.C."/>
            <person name="Du C.H."/>
            <person name="Zhou Y.H."/>
            <person name="Cheng J.X."/>
            <person name="Dai P.F."/>
            <person name="Guo W.B."/>
            <person name="Han X.H."/>
            <person name="Huang E.J."/>
            <person name="Li L.F."/>
            <person name="Wei W."/>
            <person name="Gao Y.C."/>
            <person name="Liu J.Z."/>
            <person name="Shao H.Z."/>
            <person name="Wang X."/>
            <person name="Wang C.C."/>
            <person name="Yang T.C."/>
            <person name="Huo Q.B."/>
            <person name="Li W."/>
            <person name="Chen H.Y."/>
            <person name="Chen S.E."/>
            <person name="Zhou L.G."/>
            <person name="Ni X.B."/>
            <person name="Tian J.H."/>
            <person name="Sheng Y."/>
            <person name="Liu T."/>
            <person name="Pan Y.S."/>
            <person name="Xia L.Y."/>
            <person name="Li J."/>
            <person name="Zhao F."/>
            <person name="Cao W.C."/>
        </authorList>
    </citation>
    <scope>NUCLEOTIDE SEQUENCE [LARGE SCALE GENOMIC DNA]</scope>
    <source>
        <strain evidence="1">Iper-2018</strain>
    </source>
</reference>
<name>A0AC60PVH9_IXOPE</name>
<dbReference type="EMBL" id="JABSTQ010009882">
    <property type="protein sequence ID" value="KAG0425177.1"/>
    <property type="molecule type" value="Genomic_DNA"/>
</dbReference>
<protein>
    <submittedName>
        <fullName evidence="1">Uncharacterized protein</fullName>
    </submittedName>
</protein>
<sequence length="1173" mass="131547">MEGLSVEGCNSNQTPPQRIQSTGFLGLPPGIPTTQVGPSPAEGYPQGAPSSSTTQAFGMIASIIEQNPHFISELYGFLARFMPLQPSPNGTQLLTASSEGTNDADWQLAPTGRKRRRGPETSGSSKQATPMQQEQLPTQTIVLRSVGKKDVGTFTGKEIKEAIERAGVQTADKYSIRRNEKANAISIMTKNPLCLDKLLQVKEIRKGDEVHLFQPYKALSENQCRGVIYLKGQGNDVSPESLMAEIHSSTNTIVAARPLGRKGNTILITFEGNIIPKNVSYMNEILNVRDYRPRPLVCFQCHGLGHKKDVCPKNIVRCGSCGSVHDDMEGCSKTRSALTVVEPTWPPATIVQRGLFHPERPPDVLQWNCRSLRQNATELVELFRLTGRPAALLLQETRGMSQNISGFNGYFQPTIEHEPRARSSDSSRNIEAQAAVFVRKDIPQAPIDTSDYCDPFQEVVAVRCTLGRRRVILISYYARPGSSCSRHGHADCARFQWLTDLRQRYQGDRLLVGGDFNAHHPHWGHSKANVRGTRLQEAAEMAHLILANDLAYPTRHALHEGQRDTILDLTWADSDLVTDWRCGPHPMGSDHYPIWLELSTGGRAGRTRSTQTIDWDAFRKAVAACEDAVPVTARLLRAAQMATRHLVVGEGDPVPDKHLTNIWEARARLHKIYVTNGKRFKDLVRLRNKTAQARRYAKRLARSRWFDHCATFDERTGTRKLWYTHRSLIGKTKTPNTARNIQLATDQTSEQFEEAAAKAFFPQPAIHPDPSLHTRPEELYRYSDLPTLQAIIETRVAGHHRRRTLTRAGQCLLELQGWRPFVAENPPLRSIPPWEDVMVRQPKPLTRKERPEDHPEVRAALAARTDLVAHAVFTKAAWCEETKRATLAYATGRNCYAQTLQYDRKPSTSRLELDAIHLALSRMQKLCDRADVLTRITIFTDCREALTRLGKTPREGTLCQRIKSLCSDLLTAKNIEIRVDWIPGHAGGVGNEAAYTWASEHREDRSNLGISVPLALPDPDPLERKAVARQEDRRRLREQTPHNPAPLPKGLPRGAQVLVHKARTGAALTEDVLARWRDYKPQRGRPPDQTPENEEASGSKAPVTCTTCSAGVLPTIQHLLWDCTGLREKRAEYLNPSIQNLQDWVTPKNDAHTKETLLSLWKFARSTGVDRRM</sequence>
<evidence type="ECO:0000313" key="2">
    <source>
        <dbReference type="Proteomes" id="UP000805193"/>
    </source>
</evidence>
<proteinExistence type="predicted"/>
<evidence type="ECO:0000313" key="1">
    <source>
        <dbReference type="EMBL" id="KAG0425177.1"/>
    </source>
</evidence>
<organism evidence="1 2">
    <name type="scientific">Ixodes persulcatus</name>
    <name type="common">Taiga tick</name>
    <dbReference type="NCBI Taxonomy" id="34615"/>
    <lineage>
        <taxon>Eukaryota</taxon>
        <taxon>Metazoa</taxon>
        <taxon>Ecdysozoa</taxon>
        <taxon>Arthropoda</taxon>
        <taxon>Chelicerata</taxon>
        <taxon>Arachnida</taxon>
        <taxon>Acari</taxon>
        <taxon>Parasitiformes</taxon>
        <taxon>Ixodida</taxon>
        <taxon>Ixodoidea</taxon>
        <taxon>Ixodidae</taxon>
        <taxon>Ixodinae</taxon>
        <taxon>Ixodes</taxon>
    </lineage>
</organism>
<accession>A0AC60PVH9</accession>
<dbReference type="Proteomes" id="UP000805193">
    <property type="component" value="Unassembled WGS sequence"/>
</dbReference>
<keyword evidence="2" id="KW-1185">Reference proteome</keyword>
<comment type="caution">
    <text evidence="1">The sequence shown here is derived from an EMBL/GenBank/DDBJ whole genome shotgun (WGS) entry which is preliminary data.</text>
</comment>